<evidence type="ECO:0000259" key="6">
    <source>
        <dbReference type="Pfam" id="PF01494"/>
    </source>
</evidence>
<dbReference type="Pfam" id="PF01494">
    <property type="entry name" value="FAD_binding_3"/>
    <property type="match status" value="1"/>
</dbReference>
<feature type="domain" description="FAD-binding" evidence="6">
    <location>
        <begin position="9"/>
        <end position="340"/>
    </location>
</feature>
<keyword evidence="5" id="KW-0503">Monooxygenase</keyword>
<dbReference type="GO" id="GO:0004497">
    <property type="term" value="F:monooxygenase activity"/>
    <property type="evidence" value="ECO:0007669"/>
    <property type="project" value="UniProtKB-KW"/>
</dbReference>
<protein>
    <recommendedName>
        <fullName evidence="6">FAD-binding domain-containing protein</fullName>
    </recommendedName>
</protein>
<dbReference type="EMBL" id="JAWDJX010000139">
    <property type="protein sequence ID" value="KAK3045875.1"/>
    <property type="molecule type" value="Genomic_DNA"/>
</dbReference>
<gene>
    <name evidence="7" type="ORF">LTR09_012586</name>
</gene>
<sequence>MAFESPSGIDVLVVGAGLGGMVAAIELKRQGHNVSIIESKPKLEGLGDFVGIAPSATRQFQKWPGMMQSYLSIVYRPRMSIFKHDGELLGGPFSIKEGVDDLPTPVSRPKLIRTLFDYTASLGIPTTFGKRVVDYREDLTINRAWAVTDHGEEFEADLVLAADGVGSLSWKSVQAEAVEIRSSGYAVYRVAYPTAKAYEDPVVAKTFTLPNDGEDLCHLYLGRNTHGIVLVSNDITTWMLTHKDDRGAIESWNTRLEAKEVLAALDKRVTWDPAFLAVIAQTPAQGVVDYQLKWRDPNPKWASDGGLILQLGDSAHSFLPTSANGATQAMEDGISIAACLRLAGKNNISLATRIHTALRFERVACAQRSGFKNREKWHHTDFEDAKQHPEKLAMQVGKWINLHDPEAYVYDNYHKCLNHLVSAAPFVNTNIPPGFTYEPWTIDELLKAADEGGETVDPGDWS</sequence>
<comment type="caution">
    <text evidence="7">The sequence shown here is derived from an EMBL/GenBank/DDBJ whole genome shotgun (WGS) entry which is preliminary data.</text>
</comment>
<comment type="similarity">
    <text evidence="1">Belongs to the paxM FAD-dependent monooxygenase family.</text>
</comment>
<evidence type="ECO:0000256" key="4">
    <source>
        <dbReference type="ARBA" id="ARBA00023002"/>
    </source>
</evidence>
<keyword evidence="3" id="KW-0274">FAD</keyword>
<dbReference type="InterPro" id="IPR036188">
    <property type="entry name" value="FAD/NAD-bd_sf"/>
</dbReference>
<dbReference type="PANTHER" id="PTHR13789">
    <property type="entry name" value="MONOOXYGENASE"/>
    <property type="match status" value="1"/>
</dbReference>
<dbReference type="InterPro" id="IPR002938">
    <property type="entry name" value="FAD-bd"/>
</dbReference>
<evidence type="ECO:0000256" key="2">
    <source>
        <dbReference type="ARBA" id="ARBA00022630"/>
    </source>
</evidence>
<evidence type="ECO:0000256" key="3">
    <source>
        <dbReference type="ARBA" id="ARBA00022827"/>
    </source>
</evidence>
<evidence type="ECO:0000256" key="1">
    <source>
        <dbReference type="ARBA" id="ARBA00007992"/>
    </source>
</evidence>
<dbReference type="Proteomes" id="UP001271007">
    <property type="component" value="Unassembled WGS sequence"/>
</dbReference>
<accession>A0AAJ0DA12</accession>
<name>A0AAJ0DA12_9PEZI</name>
<keyword evidence="4" id="KW-0560">Oxidoreductase</keyword>
<dbReference type="AlphaFoldDB" id="A0AAJ0DA12"/>
<keyword evidence="8" id="KW-1185">Reference proteome</keyword>
<dbReference type="SUPFAM" id="SSF51905">
    <property type="entry name" value="FAD/NAD(P)-binding domain"/>
    <property type="match status" value="1"/>
</dbReference>
<keyword evidence="2" id="KW-0285">Flavoprotein</keyword>
<reference evidence="7" key="1">
    <citation type="submission" date="2023-04" db="EMBL/GenBank/DDBJ databases">
        <title>Black Yeasts Isolated from many extreme environments.</title>
        <authorList>
            <person name="Coleine C."/>
            <person name="Stajich J.E."/>
            <person name="Selbmann L."/>
        </authorList>
    </citation>
    <scope>NUCLEOTIDE SEQUENCE</scope>
    <source>
        <strain evidence="7">CCFEE 5312</strain>
    </source>
</reference>
<evidence type="ECO:0000313" key="8">
    <source>
        <dbReference type="Proteomes" id="UP001271007"/>
    </source>
</evidence>
<dbReference type="GO" id="GO:0071949">
    <property type="term" value="F:FAD binding"/>
    <property type="evidence" value="ECO:0007669"/>
    <property type="project" value="InterPro"/>
</dbReference>
<proteinExistence type="inferred from homology"/>
<evidence type="ECO:0000256" key="5">
    <source>
        <dbReference type="ARBA" id="ARBA00023033"/>
    </source>
</evidence>
<dbReference type="PANTHER" id="PTHR13789:SF236">
    <property type="entry name" value="MONOOXYGENASE, PUTATIVE (AFU_ORTHOLOGUE AFUA_6G12060)-RELATED"/>
    <property type="match status" value="1"/>
</dbReference>
<dbReference type="PRINTS" id="PR00420">
    <property type="entry name" value="RNGMNOXGNASE"/>
</dbReference>
<organism evidence="7 8">
    <name type="scientific">Extremus antarcticus</name>
    <dbReference type="NCBI Taxonomy" id="702011"/>
    <lineage>
        <taxon>Eukaryota</taxon>
        <taxon>Fungi</taxon>
        <taxon>Dikarya</taxon>
        <taxon>Ascomycota</taxon>
        <taxon>Pezizomycotina</taxon>
        <taxon>Dothideomycetes</taxon>
        <taxon>Dothideomycetidae</taxon>
        <taxon>Mycosphaerellales</taxon>
        <taxon>Extremaceae</taxon>
        <taxon>Extremus</taxon>
    </lineage>
</organism>
<dbReference type="Gene3D" id="3.50.50.60">
    <property type="entry name" value="FAD/NAD(P)-binding domain"/>
    <property type="match status" value="1"/>
</dbReference>
<dbReference type="InterPro" id="IPR050493">
    <property type="entry name" value="FAD-dep_Monooxygenase_BioMet"/>
</dbReference>
<evidence type="ECO:0000313" key="7">
    <source>
        <dbReference type="EMBL" id="KAK3045875.1"/>
    </source>
</evidence>